<evidence type="ECO:0000256" key="9">
    <source>
        <dbReference type="ARBA" id="ARBA00023221"/>
    </source>
</evidence>
<evidence type="ECO:0000256" key="6">
    <source>
        <dbReference type="ARBA" id="ARBA00023002"/>
    </source>
</evidence>
<accession>H0R1T4</accession>
<evidence type="ECO:0000313" key="18">
    <source>
        <dbReference type="Proteomes" id="UP000035034"/>
    </source>
</evidence>
<evidence type="ECO:0000256" key="14">
    <source>
        <dbReference type="ARBA" id="ARBA00049744"/>
    </source>
</evidence>
<dbReference type="PANTHER" id="PTHR47470:SF1">
    <property type="entry name" value="FAD-DEPENDENT OXIDOREDUCTASE 2 FAD BINDING DOMAIN-CONTAINING PROTEIN"/>
    <property type="match status" value="1"/>
</dbReference>
<dbReference type="Pfam" id="PF13450">
    <property type="entry name" value="NAD_binding_8"/>
    <property type="match status" value="1"/>
</dbReference>
<keyword evidence="3" id="KW-0153">Cholesterol metabolism</keyword>
<keyword evidence="7" id="KW-0443">Lipid metabolism</keyword>
<comment type="caution">
    <text evidence="17">The sequence shown here is derived from an EMBL/GenBank/DDBJ whole genome shotgun (WGS) entry which is preliminary data.</text>
</comment>
<dbReference type="EC" id="5.3.3.1" evidence="11"/>
<keyword evidence="18" id="KW-1185">Reference proteome</keyword>
<evidence type="ECO:0000256" key="8">
    <source>
        <dbReference type="ARBA" id="ARBA00023166"/>
    </source>
</evidence>
<evidence type="ECO:0000256" key="11">
    <source>
        <dbReference type="ARBA" id="ARBA00038856"/>
    </source>
</evidence>
<sequence>MQSHRSDSSQVSRRTFLRGALGTSAIVAGAAAAGSLGATPAAAAPDGATAIVIGSGFGGAVAALRLGQAGIKTTVFERGRRWPIRKDGNTFATFEAPDKRAAWFSPTAGISSTLQVPVEPYPGVLDAIKGNGIESVYGAGVGGGSLVFGAFSVQPDKVDFNEVFPGGTDYDQLASVYFPLARKMLNATHLPDDILAHPNYTGARTWLNTVARYGTKPKFVDYQIDWDLVRRELAGKARPGVSVGDLSYGVNSGAKNSVDHNYLPAAEATGNVTIRPMHEVFDIRPRSRKKGFVVRARLIDDKHRTIRTVTAEADYLFMAAGSYHTTSLLVRARAQGALPKLSGKIGDGFGGNGDFLIVRTNLRDAQGPRQGGPGYARIRDDRLPGGPAAMIYQASPFPAPLGGVATTHLIQVHTDERGTIDYVHGTRGTELNYPFGEGTSTLDRRANAFANHFHYQTETRHGTPNNGIVISSRAAGFGSGSTFHGLGGAVIGKAANPDGTIKGYDNLYVVDGSFCPGAVGLVNPSLTITALAERTMDRFLASRG</sequence>
<dbReference type="EC" id="1.1.3.6" evidence="13"/>
<keyword evidence="6" id="KW-0560">Oxidoreductase</keyword>
<dbReference type="InterPro" id="IPR036188">
    <property type="entry name" value="FAD/NAD-bd_sf"/>
</dbReference>
<dbReference type="AlphaFoldDB" id="H0R1T4"/>
<dbReference type="GO" id="GO:0016995">
    <property type="term" value="F:cholesterol oxidase activity"/>
    <property type="evidence" value="ECO:0007669"/>
    <property type="project" value="UniProtKB-EC"/>
</dbReference>
<comment type="cofactor">
    <cofactor evidence="1">
        <name>FAD</name>
        <dbReference type="ChEBI" id="CHEBI:57692"/>
    </cofactor>
</comment>
<keyword evidence="4" id="KW-0285">Flavoprotein</keyword>
<evidence type="ECO:0000256" key="2">
    <source>
        <dbReference type="ARBA" id="ARBA00010790"/>
    </source>
</evidence>
<comment type="pathway">
    <text evidence="12">Steroid metabolism; cholesterol degradation.</text>
</comment>
<proteinExistence type="inferred from homology"/>
<evidence type="ECO:0000256" key="12">
    <source>
        <dbReference type="ARBA" id="ARBA00049645"/>
    </source>
</evidence>
<reference evidence="17 18" key="1">
    <citation type="submission" date="2011-12" db="EMBL/GenBank/DDBJ databases">
        <title>Whole genome shotgun sequence of Gordonia effusa NBRC 100432.</title>
        <authorList>
            <person name="Yoshida I."/>
            <person name="Takarada H."/>
            <person name="Hosoyama A."/>
            <person name="Tsuchikane K."/>
            <person name="Katsumata H."/>
            <person name="Yamazaki S."/>
            <person name="Fujita N."/>
        </authorList>
    </citation>
    <scope>NUCLEOTIDE SEQUENCE [LARGE SCALE GENOMIC DNA]</scope>
    <source>
        <strain evidence="17 18">NBRC 100432</strain>
    </source>
</reference>
<dbReference type="GO" id="GO:0004769">
    <property type="term" value="F:steroid Delta-isomerase activity"/>
    <property type="evidence" value="ECO:0007669"/>
    <property type="project" value="UniProtKB-EC"/>
</dbReference>
<dbReference type="GO" id="GO:0008203">
    <property type="term" value="P:cholesterol metabolic process"/>
    <property type="evidence" value="ECO:0007669"/>
    <property type="project" value="UniProtKB-KW"/>
</dbReference>
<dbReference type="Proteomes" id="UP000035034">
    <property type="component" value="Unassembled WGS sequence"/>
</dbReference>
<keyword evidence="9" id="KW-0753">Steroid metabolism</keyword>
<evidence type="ECO:0000256" key="3">
    <source>
        <dbReference type="ARBA" id="ARBA00022548"/>
    </source>
</evidence>
<evidence type="ECO:0000256" key="1">
    <source>
        <dbReference type="ARBA" id="ARBA00001974"/>
    </source>
</evidence>
<feature type="domain" description="Glucose-methanol-choline oxidoreductase C-terminal" evidence="16">
    <location>
        <begin position="481"/>
        <end position="532"/>
    </location>
</feature>
<gene>
    <name evidence="17" type="ORF">GOEFS_073_00550</name>
</gene>
<evidence type="ECO:0000313" key="17">
    <source>
        <dbReference type="EMBL" id="GAB19035.1"/>
    </source>
</evidence>
<dbReference type="InterPro" id="IPR052542">
    <property type="entry name" value="Cholesterol_Oxidase"/>
</dbReference>
<evidence type="ECO:0000256" key="15">
    <source>
        <dbReference type="ARBA" id="ARBA00049778"/>
    </source>
</evidence>
<dbReference type="eggNOG" id="COG2303">
    <property type="taxonomic scope" value="Bacteria"/>
</dbReference>
<dbReference type="InterPro" id="IPR006311">
    <property type="entry name" value="TAT_signal"/>
</dbReference>
<evidence type="ECO:0000259" key="16">
    <source>
        <dbReference type="Pfam" id="PF05199"/>
    </source>
</evidence>
<dbReference type="STRING" id="1077974.GOEFS_073_00550"/>
<dbReference type="SUPFAM" id="SSF54373">
    <property type="entry name" value="FAD-linked reductases, C-terminal domain"/>
    <property type="match status" value="1"/>
</dbReference>
<dbReference type="Gene3D" id="3.30.410.10">
    <property type="entry name" value="Cholesterol Oxidase, domain 2"/>
    <property type="match status" value="1"/>
</dbReference>
<keyword evidence="10" id="KW-0413">Isomerase</keyword>
<evidence type="ECO:0000256" key="13">
    <source>
        <dbReference type="ARBA" id="ARBA00049723"/>
    </source>
</evidence>
<keyword evidence="8" id="KW-1207">Sterol metabolism</keyword>
<evidence type="ECO:0000256" key="10">
    <source>
        <dbReference type="ARBA" id="ARBA00023235"/>
    </source>
</evidence>
<dbReference type="PROSITE" id="PS51318">
    <property type="entry name" value="TAT"/>
    <property type="match status" value="1"/>
</dbReference>
<dbReference type="PANTHER" id="PTHR47470">
    <property type="entry name" value="CHOLESTEROL OXIDASE"/>
    <property type="match status" value="1"/>
</dbReference>
<evidence type="ECO:0000256" key="4">
    <source>
        <dbReference type="ARBA" id="ARBA00022630"/>
    </source>
</evidence>
<dbReference type="InterPro" id="IPR007867">
    <property type="entry name" value="GMC_OxRtase_C"/>
</dbReference>
<comment type="similarity">
    <text evidence="2">Belongs to the GMC oxidoreductase family.</text>
</comment>
<evidence type="ECO:0000256" key="5">
    <source>
        <dbReference type="ARBA" id="ARBA00022827"/>
    </source>
</evidence>
<organism evidence="17 18">
    <name type="scientific">Gordonia effusa NBRC 100432</name>
    <dbReference type="NCBI Taxonomy" id="1077974"/>
    <lineage>
        <taxon>Bacteria</taxon>
        <taxon>Bacillati</taxon>
        <taxon>Actinomycetota</taxon>
        <taxon>Actinomycetes</taxon>
        <taxon>Mycobacteriales</taxon>
        <taxon>Gordoniaceae</taxon>
        <taxon>Gordonia</taxon>
    </lineage>
</organism>
<dbReference type="SUPFAM" id="SSF51905">
    <property type="entry name" value="FAD/NAD(P)-binding domain"/>
    <property type="match status" value="1"/>
</dbReference>
<dbReference type="Gene3D" id="3.50.50.60">
    <property type="entry name" value="FAD/NAD(P)-binding domain"/>
    <property type="match status" value="1"/>
</dbReference>
<dbReference type="RefSeq" id="WP_007318370.1">
    <property type="nucleotide sequence ID" value="NZ_BAEH01000073.1"/>
</dbReference>
<name>H0R1T4_9ACTN</name>
<evidence type="ECO:0000256" key="7">
    <source>
        <dbReference type="ARBA" id="ARBA00023098"/>
    </source>
</evidence>
<protein>
    <recommendedName>
        <fullName evidence="14">Cholesterol oxidase</fullName>
        <ecNumber evidence="13">1.1.3.6</ecNumber>
        <ecNumber evidence="11">5.3.3.1</ecNumber>
    </recommendedName>
    <alternativeName>
        <fullName evidence="15">Cholesterol isomerase</fullName>
    </alternativeName>
</protein>
<dbReference type="Pfam" id="PF05199">
    <property type="entry name" value="GMC_oxred_C"/>
    <property type="match status" value="1"/>
</dbReference>
<keyword evidence="5" id="KW-0274">FAD</keyword>
<dbReference type="EMBL" id="BAEH01000073">
    <property type="protein sequence ID" value="GAB19035.1"/>
    <property type="molecule type" value="Genomic_DNA"/>
</dbReference>